<dbReference type="PANTHER" id="PTHR15711">
    <property type="entry name" value="RAP GTPASE-ACTIVATING PROTEIN"/>
    <property type="match status" value="1"/>
</dbReference>
<keyword evidence="2" id="KW-0597">Phosphoprotein</keyword>
<sequence length="1694" mass="185133">PKMGVRARIAEWPPRRAQSRESLLENGQVGNGSSHYGDDSSASMSSTPLPSDPGLVRGGVARLPRRRSKDVEFHSGGFSGERGSPLSLRVLPPLRQRSNSELTLSEQDENEAESRGVAGTGNLFREYGSTSSIDIQGVSEQSFFDILSQFHQERPDQRSSAPVHLGELLPPRSHRVTRGGDDRGAGKKDAAERVRKKSGGTESSLGTSSLFRKLRSASRNELDGGKGETDDGLGRNSGDAYKAWVCHKSFVHFDAQSILFDLHEAAAQRGYAAQRRNTATGASAASVSLSVSRSSAASLNEPVYSSIEDLTLNPDTSSSNPPASTDPPDRPNGSLTQSPLLLCCPHFLNETGGDGERNISFLSSSAERGADGGGDGARGWLRKSNASLSVLEVPPEQQQFSRLEKLKLFSIEHVDLGARYYRNYFLGKEHSNYFGTDEKLGAVALSIRRERLDDTKELKDQYQYRLIVRTSELITLRGFILEDAVASTGRHGTVRGLPLKEVLEQVVPELSISCLRLALSTPKVTEQLLKLDEQGLSQKHKVGVLLCRAGQSTEEEMYNNEEASPAFSAFLELLGEQVLLKGFTKYAAQLDTKTDSTGTHSLYTTYQGYEVMFHVSTMLPYMPNNPQQLLRKRHIGNDIVTIIFQEPGALPFTPQSIRSHFQHVFVIVHVHNPCTENTCYSVAVTRMKDVPPFGPLIPNGVTFRDPGTFRNFLLAKVINAENAAHKSEKFHTMATRTRQEYLRDLAENYISSTPLDSAGKLNNLISLASKKRERCRAREGAELGAPGAVAWRVQAQDFSGGGAELPCALGVSAEYVLLIDCSTKEVVFNCFCADVIGWSPERLALKIFYGRGDHIAVRVPEGCAQDIREMVQRLKSLTTGCETVDMTLRRNGLGQLGFHVRLDGTVAEVEEYGFAWQAGLRQGSRLVEICKVAAVTLTHEQMIDYLRTSVTNSPPPLPPSTRGCTEEYEMKTMEHKVEPEHLATSHLTPSRPPWRWDSPPILPGLHSAPNAQRWTPMGPPPPPLPRSHKGLVPVPYREPQHVSKRPVSYPENHYPLSPAGGDRALPYRNPSASFSSPSSGLVSLSTLGPPGVTPGPFIRYKPSPDRYGPGQRQLLPFEPHLGLDMASSGESSGFTSQDSTMERCRAEPLWHVPVSSTRGPLGGGGQRRTVRQDVPGKESPNRHSKGEAQYSSHSSSNTLSSNASSNHSDERWFDAAERGGGVCGSDSADPDPDALNKGGSNDSGIDSSTPYNNARHGNMPGKNLHGFAGYSGMQELSVGRSGGGGDARRRESSPVVPAAANQNKGYRTRTFPPPGSSADKMDAFKPRAYTPQGYKTPTAEKARPVRAATTTPTSAQLSSSAPKAFYGKSRPTTWLTDDAAPSPSGSTKTSAPDTRDRKHVDANSKNVFGQPRLRASLRDLRSPRRTYKSTIEDDLKKLIIMDSPGDTPQRDPVRNASEQPACDGALSSASCPFQSPRRPLQRTFSDESLCSGRREASFASCEDPGTPGDVLFTATLPLRRHAVSNQIQAKKMPLSASELSLTEVRDKVPPLRRLEPGLMPLPDTAGGLEWSSLVSAAKAYEVPHPADASDHAHLRRARPLRRSAGSAGCLRPTPPESLPCRDEVPNELSSRLHHLEVMLQQLNTDLEREKQDKVVLLAEMANLRENNQRLQEESLTTTEQLRKFSRIFSNLDKV</sequence>
<dbReference type="InterPro" id="IPR035974">
    <property type="entry name" value="Rap/Ran-GAP_sf"/>
</dbReference>
<evidence type="ECO:0000256" key="4">
    <source>
        <dbReference type="SAM" id="Coils"/>
    </source>
</evidence>
<feature type="region of interest" description="Disordered" evidence="5">
    <location>
        <begin position="1587"/>
        <end position="1623"/>
    </location>
</feature>
<keyword evidence="9" id="KW-1185">Reference proteome</keyword>
<dbReference type="InterPro" id="IPR001478">
    <property type="entry name" value="PDZ"/>
</dbReference>
<name>H3CQM2_TETNG</name>
<organism evidence="8 9">
    <name type="scientific">Tetraodon nigroviridis</name>
    <name type="common">Spotted green pufferfish</name>
    <name type="synonym">Chelonodon nigroviridis</name>
    <dbReference type="NCBI Taxonomy" id="99883"/>
    <lineage>
        <taxon>Eukaryota</taxon>
        <taxon>Metazoa</taxon>
        <taxon>Chordata</taxon>
        <taxon>Craniata</taxon>
        <taxon>Vertebrata</taxon>
        <taxon>Euteleostomi</taxon>
        <taxon>Actinopterygii</taxon>
        <taxon>Neopterygii</taxon>
        <taxon>Teleostei</taxon>
        <taxon>Neoteleostei</taxon>
        <taxon>Acanthomorphata</taxon>
        <taxon>Eupercaria</taxon>
        <taxon>Tetraodontiformes</taxon>
        <taxon>Tetradontoidea</taxon>
        <taxon>Tetraodontidae</taxon>
        <taxon>Tetraodon</taxon>
    </lineage>
</organism>
<dbReference type="GO" id="GO:0005886">
    <property type="term" value="C:plasma membrane"/>
    <property type="evidence" value="ECO:0007669"/>
    <property type="project" value="TreeGrafter"/>
</dbReference>
<dbReference type="GO" id="GO:0005794">
    <property type="term" value="C:Golgi apparatus"/>
    <property type="evidence" value="ECO:0007669"/>
    <property type="project" value="TreeGrafter"/>
</dbReference>
<dbReference type="STRING" id="99883.ENSTNIP00000010556"/>
<dbReference type="HOGENOM" id="CLU_002127_0_2_1"/>
<dbReference type="Gene3D" id="3.40.50.11210">
    <property type="entry name" value="Rap/Ran-GAP"/>
    <property type="match status" value="1"/>
</dbReference>
<dbReference type="Ensembl" id="ENSTNIT00000010737.1">
    <property type="protein sequence ID" value="ENSTNIP00000010556.1"/>
    <property type="gene ID" value="ENSTNIG00000007739.1"/>
</dbReference>
<reference evidence="8" key="3">
    <citation type="submission" date="2025-09" db="UniProtKB">
        <authorList>
            <consortium name="Ensembl"/>
        </authorList>
    </citation>
    <scope>IDENTIFICATION</scope>
</reference>
<evidence type="ECO:0000313" key="9">
    <source>
        <dbReference type="Proteomes" id="UP000007303"/>
    </source>
</evidence>
<protein>
    <submittedName>
        <fullName evidence="8">Signal induced proliferation associated 1 like 3</fullName>
    </submittedName>
</protein>
<evidence type="ECO:0000256" key="1">
    <source>
        <dbReference type="ARBA" id="ARBA00022468"/>
    </source>
</evidence>
<dbReference type="CDD" id="cd06745">
    <property type="entry name" value="PDZ_SIPA1-like"/>
    <property type="match status" value="1"/>
</dbReference>
<feature type="compositionally biased region" description="Low complexity" evidence="5">
    <location>
        <begin position="84"/>
        <end position="97"/>
    </location>
</feature>
<evidence type="ECO:0000313" key="8">
    <source>
        <dbReference type="Ensembl" id="ENSTNIP00000010556.1"/>
    </source>
</evidence>
<dbReference type="GO" id="GO:0090162">
    <property type="term" value="P:establishment of epithelial cell polarity"/>
    <property type="evidence" value="ECO:0007669"/>
    <property type="project" value="TreeGrafter"/>
</dbReference>
<feature type="region of interest" description="Disordered" evidence="5">
    <location>
        <begin position="309"/>
        <end position="335"/>
    </location>
</feature>
<accession>H3CQM2</accession>
<dbReference type="GO" id="GO:0051056">
    <property type="term" value="P:regulation of small GTPase mediated signal transduction"/>
    <property type="evidence" value="ECO:0007669"/>
    <property type="project" value="InterPro"/>
</dbReference>
<feature type="compositionally biased region" description="Basic and acidic residues" evidence="5">
    <location>
        <begin position="1170"/>
        <end position="1186"/>
    </location>
</feature>
<dbReference type="Pfam" id="PF02145">
    <property type="entry name" value="Rap_GAP"/>
    <property type="match status" value="1"/>
</dbReference>
<feature type="compositionally biased region" description="Low complexity" evidence="5">
    <location>
        <begin position="33"/>
        <end position="49"/>
    </location>
</feature>
<feature type="compositionally biased region" description="Polar residues" evidence="5">
    <location>
        <begin position="1238"/>
        <end position="1252"/>
    </location>
</feature>
<feature type="region of interest" description="Disordered" evidence="5">
    <location>
        <begin position="1148"/>
        <end position="1415"/>
    </location>
</feature>
<evidence type="ECO:0000256" key="3">
    <source>
        <dbReference type="ARBA" id="ARBA00023054"/>
    </source>
</evidence>
<feature type="compositionally biased region" description="Polar residues" evidence="5">
    <location>
        <begin position="1383"/>
        <end position="1392"/>
    </location>
</feature>
<dbReference type="SUPFAM" id="SSF50156">
    <property type="entry name" value="PDZ domain-like"/>
    <property type="match status" value="1"/>
</dbReference>
<feature type="coiled-coil region" evidence="4">
    <location>
        <begin position="1632"/>
        <end position="1680"/>
    </location>
</feature>
<reference evidence="8" key="2">
    <citation type="submission" date="2025-08" db="UniProtKB">
        <authorList>
            <consortium name="Ensembl"/>
        </authorList>
    </citation>
    <scope>IDENTIFICATION</scope>
</reference>
<reference evidence="9" key="1">
    <citation type="journal article" date="2004" name="Nature">
        <title>Genome duplication in the teleost fish Tetraodon nigroviridis reveals the early vertebrate proto-karyotype.</title>
        <authorList>
            <person name="Jaillon O."/>
            <person name="Aury J.-M."/>
            <person name="Brunet F."/>
            <person name="Petit J.-L."/>
            <person name="Stange-Thomann N."/>
            <person name="Mauceli E."/>
            <person name="Bouneau L."/>
            <person name="Fischer C."/>
            <person name="Ozouf-Costaz C."/>
            <person name="Bernot A."/>
            <person name="Nicaud S."/>
            <person name="Jaffe D."/>
            <person name="Fisher S."/>
            <person name="Lutfalla G."/>
            <person name="Dossat C."/>
            <person name="Segurens B."/>
            <person name="Dasilva C."/>
            <person name="Salanoubat M."/>
            <person name="Levy M."/>
            <person name="Boudet N."/>
            <person name="Castellano S."/>
            <person name="Anthouard V."/>
            <person name="Jubin C."/>
            <person name="Castelli V."/>
            <person name="Katinka M."/>
            <person name="Vacherie B."/>
            <person name="Biemont C."/>
            <person name="Skalli Z."/>
            <person name="Cattolico L."/>
            <person name="Poulain J."/>
            <person name="De Berardinis V."/>
            <person name="Cruaud C."/>
            <person name="Duprat S."/>
            <person name="Brottier P."/>
            <person name="Coutanceau J.-P."/>
            <person name="Gouzy J."/>
            <person name="Parra G."/>
            <person name="Lardier G."/>
            <person name="Chapple C."/>
            <person name="McKernan K.J."/>
            <person name="McEwan P."/>
            <person name="Bosak S."/>
            <person name="Kellis M."/>
            <person name="Volff J.-N."/>
            <person name="Guigo R."/>
            <person name="Zody M.C."/>
            <person name="Mesirov J."/>
            <person name="Lindblad-Toh K."/>
            <person name="Birren B."/>
            <person name="Nusbaum C."/>
            <person name="Kahn D."/>
            <person name="Robinson-Rechavi M."/>
            <person name="Laudet V."/>
            <person name="Schachter V."/>
            <person name="Quetier F."/>
            <person name="Saurin W."/>
            <person name="Scarpelli C."/>
            <person name="Wincker P."/>
            <person name="Lander E.S."/>
            <person name="Weissenbach J."/>
            <person name="Roest Crollius H."/>
        </authorList>
    </citation>
    <scope>NUCLEOTIDE SEQUENCE [LARGE SCALE GENOMIC DNA]</scope>
</reference>
<dbReference type="PROSITE" id="PS50106">
    <property type="entry name" value="PDZ"/>
    <property type="match status" value="1"/>
</dbReference>
<dbReference type="PANTHER" id="PTHR15711:SF15">
    <property type="entry name" value="SIGNAL-INDUCED PROLIFERATION-ASSOCIATED 1-LIKE PROTEIN 3"/>
    <property type="match status" value="1"/>
</dbReference>
<evidence type="ECO:0000256" key="2">
    <source>
        <dbReference type="ARBA" id="ARBA00022553"/>
    </source>
</evidence>
<dbReference type="InterPro" id="IPR036034">
    <property type="entry name" value="PDZ_sf"/>
</dbReference>
<feature type="compositionally biased region" description="Basic and acidic residues" evidence="5">
    <location>
        <begin position="178"/>
        <end position="193"/>
    </location>
</feature>
<dbReference type="GO" id="GO:0003382">
    <property type="term" value="P:epithelial cell morphogenesis"/>
    <property type="evidence" value="ECO:0007669"/>
    <property type="project" value="TreeGrafter"/>
</dbReference>
<proteinExistence type="predicted"/>
<dbReference type="GeneTree" id="ENSGT00940000159183"/>
<feature type="compositionally biased region" description="Polar residues" evidence="5">
    <location>
        <begin position="313"/>
        <end position="323"/>
    </location>
</feature>
<dbReference type="FunFam" id="3.40.50.11210:FF:000002">
    <property type="entry name" value="Signal-induced proliferation-associated 1-like protein 1"/>
    <property type="match status" value="1"/>
</dbReference>
<dbReference type="GO" id="GO:0005096">
    <property type="term" value="F:GTPase activator activity"/>
    <property type="evidence" value="ECO:0007669"/>
    <property type="project" value="UniProtKB-KW"/>
</dbReference>
<dbReference type="Proteomes" id="UP000007303">
    <property type="component" value="Unassembled WGS sequence"/>
</dbReference>
<dbReference type="GO" id="GO:0002088">
    <property type="term" value="P:lens development in camera-type eye"/>
    <property type="evidence" value="ECO:0007669"/>
    <property type="project" value="Ensembl"/>
</dbReference>
<feature type="domain" description="Rap-GAP" evidence="6">
    <location>
        <begin position="528"/>
        <end position="745"/>
    </location>
</feature>
<dbReference type="SUPFAM" id="SSF111347">
    <property type="entry name" value="Rap/Ran-GAP"/>
    <property type="match status" value="1"/>
</dbReference>
<dbReference type="PROSITE" id="PS50085">
    <property type="entry name" value="RAPGAP"/>
    <property type="match status" value="1"/>
</dbReference>
<feature type="compositionally biased region" description="Basic and acidic residues" evidence="5">
    <location>
        <begin position="1393"/>
        <end position="1402"/>
    </location>
</feature>
<feature type="domain" description="PDZ" evidence="7">
    <location>
        <begin position="885"/>
        <end position="949"/>
    </location>
</feature>
<evidence type="ECO:0000259" key="7">
    <source>
        <dbReference type="PROSITE" id="PS50106"/>
    </source>
</evidence>
<feature type="compositionally biased region" description="Low complexity" evidence="5">
    <location>
        <begin position="1191"/>
        <end position="1206"/>
    </location>
</feature>
<feature type="compositionally biased region" description="Basic and acidic residues" evidence="5">
    <location>
        <begin position="1207"/>
        <end position="1217"/>
    </location>
</feature>
<dbReference type="Gene3D" id="6.10.140.210">
    <property type="match status" value="1"/>
</dbReference>
<dbReference type="InterPro" id="IPR000331">
    <property type="entry name" value="Rap/Ran_GAP_dom"/>
</dbReference>
<dbReference type="InParanoid" id="H3CQM2"/>
<evidence type="ECO:0000256" key="5">
    <source>
        <dbReference type="SAM" id="MobiDB-lite"/>
    </source>
</evidence>
<dbReference type="Pfam" id="PF11881">
    <property type="entry name" value="SPAR_C"/>
    <property type="match status" value="1"/>
</dbReference>
<dbReference type="InterPro" id="IPR021818">
    <property type="entry name" value="SIPA1L_C"/>
</dbReference>
<feature type="compositionally biased region" description="Low complexity" evidence="5">
    <location>
        <begin position="200"/>
        <end position="210"/>
    </location>
</feature>
<dbReference type="Pfam" id="PF21022">
    <property type="entry name" value="Rap-GAP_dimer"/>
    <property type="match status" value="1"/>
</dbReference>
<feature type="region of interest" description="Disordered" evidence="5">
    <location>
        <begin position="151"/>
        <end position="210"/>
    </location>
</feature>
<feature type="compositionally biased region" description="Low complexity" evidence="5">
    <location>
        <begin position="1345"/>
        <end position="1355"/>
    </location>
</feature>
<keyword evidence="1" id="KW-0343">GTPase activation</keyword>
<keyword evidence="3 4" id="KW-0175">Coiled coil</keyword>
<feature type="region of interest" description="Disordered" evidence="5">
    <location>
        <begin position="1445"/>
        <end position="1478"/>
    </location>
</feature>
<dbReference type="Gene3D" id="2.30.42.10">
    <property type="match status" value="1"/>
</dbReference>
<feature type="region of interest" description="Disordered" evidence="5">
    <location>
        <begin position="1"/>
        <end position="125"/>
    </location>
</feature>
<dbReference type="OMA" id="EDMGEPR"/>
<dbReference type="InterPro" id="IPR050989">
    <property type="entry name" value="Rap1_Ran_GAP"/>
</dbReference>
<evidence type="ECO:0000259" key="6">
    <source>
        <dbReference type="PROSITE" id="PS50085"/>
    </source>
</evidence>